<dbReference type="GO" id="GO:0004553">
    <property type="term" value="F:hydrolase activity, hydrolyzing O-glycosyl compounds"/>
    <property type="evidence" value="ECO:0007669"/>
    <property type="project" value="InterPro"/>
</dbReference>
<dbReference type="InterPro" id="IPR000322">
    <property type="entry name" value="Glyco_hydro_31_TIM"/>
</dbReference>
<evidence type="ECO:0000256" key="4">
    <source>
        <dbReference type="SAM" id="SignalP"/>
    </source>
</evidence>
<dbReference type="Gene3D" id="2.60.40.1180">
    <property type="entry name" value="Golgi alpha-mannosidase II"/>
    <property type="match status" value="3"/>
</dbReference>
<dbReference type="PANTHER" id="PTHR43053:SF4">
    <property type="entry name" value="MYOGENESIS-REGULATING GLYCOSIDASE"/>
    <property type="match status" value="1"/>
</dbReference>
<evidence type="ECO:0000259" key="6">
    <source>
        <dbReference type="Pfam" id="PF21365"/>
    </source>
</evidence>
<evidence type="ECO:0000256" key="1">
    <source>
        <dbReference type="ARBA" id="ARBA00007806"/>
    </source>
</evidence>
<protein>
    <submittedName>
        <fullName evidence="7">Uncharacterized protein</fullName>
    </submittedName>
</protein>
<proteinExistence type="inferred from homology"/>
<dbReference type="InterPro" id="IPR017853">
    <property type="entry name" value="GH"/>
</dbReference>
<keyword evidence="3" id="KW-0326">Glycosidase</keyword>
<evidence type="ECO:0000256" key="2">
    <source>
        <dbReference type="ARBA" id="ARBA00022801"/>
    </source>
</evidence>
<dbReference type="PANTHER" id="PTHR43053">
    <property type="entry name" value="GLYCOSIDASE FAMILY 31"/>
    <property type="match status" value="1"/>
</dbReference>
<evidence type="ECO:0000256" key="3">
    <source>
        <dbReference type="ARBA" id="ARBA00023295"/>
    </source>
</evidence>
<feature type="domain" description="Glycosyl hydrolase family 31 C-terminal" evidence="6">
    <location>
        <begin position="1066"/>
        <end position="1129"/>
    </location>
</feature>
<dbReference type="SUPFAM" id="SSF51445">
    <property type="entry name" value="(Trans)glycosidases"/>
    <property type="match status" value="3"/>
</dbReference>
<feature type="domain" description="Glycosyl hydrolase family 31 C-terminal" evidence="6">
    <location>
        <begin position="1665"/>
        <end position="1748"/>
    </location>
</feature>
<comment type="caution">
    <text evidence="7">The sequence shown here is derived from an EMBL/GenBank/DDBJ whole genome shotgun (WGS) entry which is preliminary data.</text>
</comment>
<evidence type="ECO:0000313" key="8">
    <source>
        <dbReference type="Proteomes" id="UP000719412"/>
    </source>
</evidence>
<keyword evidence="8" id="KW-1185">Reference proteome</keyword>
<comment type="similarity">
    <text evidence="1">Belongs to the glycosyl hydrolase 31 family.</text>
</comment>
<feature type="chain" id="PRO_5035219332" evidence="4">
    <location>
        <begin position="19"/>
        <end position="1748"/>
    </location>
</feature>
<feature type="domain" description="Glycoside hydrolase family 31 TIM barrel" evidence="5">
    <location>
        <begin position="857"/>
        <end position="955"/>
    </location>
</feature>
<dbReference type="Pfam" id="PF01055">
    <property type="entry name" value="Glyco_hydro_31_2nd"/>
    <property type="match status" value="4"/>
</dbReference>
<evidence type="ECO:0000313" key="7">
    <source>
        <dbReference type="EMBL" id="KAH0821118.1"/>
    </source>
</evidence>
<keyword evidence="2" id="KW-0378">Hydrolase</keyword>
<name>A0A8J6HX40_TENMO</name>
<sequence>MKVKIIAWFLCSIVQANSIQLNNENVTLNLTPGEDSIGISLTLDDQEKISGQIGLTTNVDIPDDCEGASSCYIQNGNVNLTVESINSGFSISWQSNDTEITFQDCLDLSRAKMNWFGGPEMWQADWPIENVSIKNRIYTTTKTDNGAVGERYWLNSKGGFVVVNDKVPLFLDQNNLKQGSICFISSLSGPYIGRNRVILEYNLVAKSNAKEAHLYAVNNFLGKPQGHPDEWIIRNPIWTTWAKYKKDINDDIVLGFAKDIADHGFTGQIEIDDYWETCYGSLIFNSEQFSGINNTVQTLKDLGFTVTLWTHPFVNHNCEDTMTYGQEHDYFVKSEDGGDQTSWWNGNLSHYIDFTNEEAGKWFIDRLKLLQEQHGIDSFKFDAGESDYPPPNPVLNGDVELSPNFITSAYVRTCATFGGLIEVRSAWRTQDLPIFVRMLDKDSRWGLNNGLHSLITSLLQFNLNGYVFVLPDMIGGNGYVEAPTAELIARWTQANTFMPTLQFSYLPWDITSDDFDGVAIIKKFVALHEEYADEILNAMNNSITDGTPVNPPIWWVDPTNSDALKVNDEYLLGEKILVAPIVEEGSTSRDIVLPSGSWKDGNDGKVYEAWFSCFLLEAYSIQLKNDNVNLELTAGRNSFEISLSLDDEEKISGQIGMTTSVDIPDDCDGESSCHLQNDNVDLTIDSIDSGFSISWQSDDTEIKFQDCLDLNRKEMNWFGGPERSTANWPIEGDTFKNRNYVSTKNSMGAVSERYWLNSKGGYVFVNDKVPLVFDQNNLMDGGICFIGSASKPYIGRDRVILEYNLVAKNNAKEGHLHAVNNFLGKPKDHPDEWIIRHPIWTTWAKYKKDINDDIVVDFAKDIADHGFTVTLWSHPFVNHDCEDTMKYGEENGYFVKSEDGGDETSWWDGNPAHYIDFTNEDAAQWYIDRLKLVQEKHGIDGFKFDSGETDFTPSNPVFKGDVELSPNSITSTYVRTCATFGGLIEVRSGSSVLADIIGGNGDPTAELIARWTQANTFMPTMQFSFFPWEITSDDFDGEAIIKKYIALHEEYADEILNAMDKSIKDGTPVNPPIWWVDPTNADALKVNDEYLLGEKILVAPIVDEGSTSRDIVLPSGSWKDGNDGKVYEAWFLCFLLEAYSIQLKNDNVNLELTAGKNSIEISLSLDDEEKISGEIGMTTSVDIPDDCDGESSCHLQNDNVDLTIDSIDGGFSISWQSDDTEIKFQDCLDLNPKEMNWFGGPERSTANWPIEGDTFKNRQYVSTKSSMGAVSERYWLNSKGGYVFVNDNVPLFLDQNNLMDGGICFIGSLSSPYVGRDRVLLEYNLVAKNDAKEGHLHAVNNFLGKPKDHPDEWIIRNPIWTTCARYQHNINDSIIVDFGTDIADHGFSGQIEIDDYWETCYGSLTFNDEQFGSINDTVKTLKDLGFTVTLWSHPFVNHDCEDTMNYGEENGYFVKSEDGGDETSWWDGNPAHYIDFTNEDAAQWYIDRLKLLQEKHGIDAFKFDSGETDFAPSNAVLKGDVELSPNSLTSAYMRICATFGGLIEVRAGWRTQDLPIFVRVIDKDSRWGLNNGLHSIITNLLQFNLVGYGFVLADIIGGNQDPNAELIARWTQANTFMPTMQFSNLPWEKTSDDFDIEAIVKKYVALHEEYVDEILNAMNNSITDGTPVNPPIWWVDPTNADALKVNDEYMLGEKILVAPIVDEGSTSRDIVLPSGSWKDGNDGKVYEGPQTLKDYEAPIDVLPFFIKQ</sequence>
<dbReference type="InterPro" id="IPR050985">
    <property type="entry name" value="Alpha-glycosidase_related"/>
</dbReference>
<feature type="domain" description="Glycoside hydrolase family 31 TIM barrel" evidence="5">
    <location>
        <begin position="1571"/>
        <end position="1647"/>
    </location>
</feature>
<keyword evidence="4" id="KW-0732">Signal</keyword>
<dbReference type="Gene3D" id="3.20.20.80">
    <property type="entry name" value="Glycosidases"/>
    <property type="match status" value="4"/>
</dbReference>
<dbReference type="Proteomes" id="UP000719412">
    <property type="component" value="Unassembled WGS sequence"/>
</dbReference>
<feature type="domain" description="Glycoside hydrolase family 31 TIM barrel" evidence="5">
    <location>
        <begin position="272"/>
        <end position="501"/>
    </location>
</feature>
<evidence type="ECO:0000259" key="5">
    <source>
        <dbReference type="Pfam" id="PF01055"/>
    </source>
</evidence>
<dbReference type="GO" id="GO:0005975">
    <property type="term" value="P:carbohydrate metabolic process"/>
    <property type="evidence" value="ECO:0007669"/>
    <property type="project" value="InterPro"/>
</dbReference>
<gene>
    <name evidence="7" type="ORF">GEV33_001673</name>
</gene>
<feature type="domain" description="Glycosyl hydrolase family 31 C-terminal" evidence="6">
    <location>
        <begin position="546"/>
        <end position="609"/>
    </location>
</feature>
<dbReference type="Pfam" id="PF21365">
    <property type="entry name" value="Glyco_hydro_31_3rd"/>
    <property type="match status" value="3"/>
</dbReference>
<organism evidence="7 8">
    <name type="scientific">Tenebrio molitor</name>
    <name type="common">Yellow mealworm beetle</name>
    <dbReference type="NCBI Taxonomy" id="7067"/>
    <lineage>
        <taxon>Eukaryota</taxon>
        <taxon>Metazoa</taxon>
        <taxon>Ecdysozoa</taxon>
        <taxon>Arthropoda</taxon>
        <taxon>Hexapoda</taxon>
        <taxon>Insecta</taxon>
        <taxon>Pterygota</taxon>
        <taxon>Neoptera</taxon>
        <taxon>Endopterygota</taxon>
        <taxon>Coleoptera</taxon>
        <taxon>Polyphaga</taxon>
        <taxon>Cucujiformia</taxon>
        <taxon>Tenebrionidae</taxon>
        <taxon>Tenebrio</taxon>
    </lineage>
</organism>
<reference evidence="7" key="2">
    <citation type="submission" date="2021-08" db="EMBL/GenBank/DDBJ databases">
        <authorList>
            <person name="Eriksson T."/>
        </authorList>
    </citation>
    <scope>NUCLEOTIDE SEQUENCE</scope>
    <source>
        <strain evidence="7">Stoneville</strain>
        <tissue evidence="7">Whole head</tissue>
    </source>
</reference>
<dbReference type="InterPro" id="IPR048395">
    <property type="entry name" value="Glyco_hydro_31_C"/>
</dbReference>
<dbReference type="SUPFAM" id="SSF51011">
    <property type="entry name" value="Glycosyl hydrolase domain"/>
    <property type="match status" value="3"/>
</dbReference>
<accession>A0A8J6HX40</accession>
<dbReference type="InterPro" id="IPR013780">
    <property type="entry name" value="Glyco_hydro_b"/>
</dbReference>
<dbReference type="CDD" id="cd06592">
    <property type="entry name" value="GH31_NET37"/>
    <property type="match status" value="3"/>
</dbReference>
<feature type="signal peptide" evidence="4">
    <location>
        <begin position="1"/>
        <end position="18"/>
    </location>
</feature>
<reference evidence="7" key="1">
    <citation type="journal article" date="2020" name="J Insects Food Feed">
        <title>The yellow mealworm (Tenebrio molitor) genome: a resource for the emerging insects as food and feed industry.</title>
        <authorList>
            <person name="Eriksson T."/>
            <person name="Andere A."/>
            <person name="Kelstrup H."/>
            <person name="Emery V."/>
            <person name="Picard C."/>
        </authorList>
    </citation>
    <scope>NUCLEOTIDE SEQUENCE</scope>
    <source>
        <strain evidence="7">Stoneville</strain>
        <tissue evidence="7">Whole head</tissue>
    </source>
</reference>
<feature type="domain" description="Glycoside hydrolase family 31 TIM barrel" evidence="5">
    <location>
        <begin position="1395"/>
        <end position="1511"/>
    </location>
</feature>
<dbReference type="EMBL" id="JABDTM020009348">
    <property type="protein sequence ID" value="KAH0821118.1"/>
    <property type="molecule type" value="Genomic_DNA"/>
</dbReference>